<dbReference type="InterPro" id="IPR050205">
    <property type="entry name" value="CDPK_Ser/Thr_kinases"/>
</dbReference>
<dbReference type="PROSITE" id="PS50011">
    <property type="entry name" value="PROTEIN_KINASE_DOM"/>
    <property type="match status" value="1"/>
</dbReference>
<keyword evidence="2" id="KW-0723">Serine/threonine-protein kinase</keyword>
<organism evidence="9 10">
    <name type="scientific">Acer saccharum</name>
    <name type="common">Sugar maple</name>
    <dbReference type="NCBI Taxonomy" id="4024"/>
    <lineage>
        <taxon>Eukaryota</taxon>
        <taxon>Viridiplantae</taxon>
        <taxon>Streptophyta</taxon>
        <taxon>Embryophyta</taxon>
        <taxon>Tracheophyta</taxon>
        <taxon>Spermatophyta</taxon>
        <taxon>Magnoliopsida</taxon>
        <taxon>eudicotyledons</taxon>
        <taxon>Gunneridae</taxon>
        <taxon>Pentapetalae</taxon>
        <taxon>rosids</taxon>
        <taxon>malvids</taxon>
        <taxon>Sapindales</taxon>
        <taxon>Sapindaceae</taxon>
        <taxon>Hippocastanoideae</taxon>
        <taxon>Acereae</taxon>
        <taxon>Acer</taxon>
    </lineage>
</organism>
<feature type="region of interest" description="Disordered" evidence="7">
    <location>
        <begin position="58"/>
        <end position="109"/>
    </location>
</feature>
<accession>A0AA39W7E0</accession>
<keyword evidence="4" id="KW-0547">Nucleotide-binding</keyword>
<proteinExistence type="inferred from homology"/>
<dbReference type="Pfam" id="PF00069">
    <property type="entry name" value="Pkinase"/>
    <property type="match status" value="1"/>
</dbReference>
<reference evidence="9" key="2">
    <citation type="submission" date="2023-06" db="EMBL/GenBank/DDBJ databases">
        <authorList>
            <person name="Swenson N.G."/>
            <person name="Wegrzyn J.L."/>
            <person name="Mcevoy S.L."/>
        </authorList>
    </citation>
    <scope>NUCLEOTIDE SEQUENCE</scope>
    <source>
        <strain evidence="9">NS2018</strain>
        <tissue evidence="9">Leaf</tissue>
    </source>
</reference>
<dbReference type="AlphaFoldDB" id="A0AA39W7E0"/>
<dbReference type="PANTHER" id="PTHR24349">
    <property type="entry name" value="SERINE/THREONINE-PROTEIN KINASE"/>
    <property type="match status" value="1"/>
</dbReference>
<evidence type="ECO:0000256" key="5">
    <source>
        <dbReference type="ARBA" id="ARBA00022777"/>
    </source>
</evidence>
<feature type="region of interest" description="Disordered" evidence="7">
    <location>
        <begin position="122"/>
        <end position="187"/>
    </location>
</feature>
<dbReference type="Proteomes" id="UP001168877">
    <property type="component" value="Unassembled WGS sequence"/>
</dbReference>
<dbReference type="SMART" id="SM00220">
    <property type="entry name" value="S_TKc"/>
    <property type="match status" value="1"/>
</dbReference>
<comment type="caution">
    <text evidence="9">The sequence shown here is derived from an EMBL/GenBank/DDBJ whole genome shotgun (WGS) entry which is preliminary data.</text>
</comment>
<evidence type="ECO:0000256" key="2">
    <source>
        <dbReference type="ARBA" id="ARBA00022527"/>
    </source>
</evidence>
<feature type="compositionally biased region" description="Low complexity" evidence="7">
    <location>
        <begin position="58"/>
        <end position="67"/>
    </location>
</feature>
<dbReference type="Gene3D" id="1.10.510.10">
    <property type="entry name" value="Transferase(Phosphotransferase) domain 1"/>
    <property type="match status" value="1"/>
</dbReference>
<protein>
    <recommendedName>
        <fullName evidence="8">Protein kinase domain-containing protein</fullName>
    </recommendedName>
</protein>
<dbReference type="InterPro" id="IPR011009">
    <property type="entry name" value="Kinase-like_dom_sf"/>
</dbReference>
<comment type="similarity">
    <text evidence="1">Belongs to the protein kinase superfamily. CAMK Ser/Thr protein kinase family. CaMK subfamily.</text>
</comment>
<keyword evidence="10" id="KW-1185">Reference proteome</keyword>
<evidence type="ECO:0000256" key="4">
    <source>
        <dbReference type="ARBA" id="ARBA00022741"/>
    </source>
</evidence>
<dbReference type="SUPFAM" id="SSF56112">
    <property type="entry name" value="Protein kinase-like (PK-like)"/>
    <property type="match status" value="1"/>
</dbReference>
<feature type="domain" description="Protein kinase" evidence="8">
    <location>
        <begin position="285"/>
        <end position="436"/>
    </location>
</feature>
<sequence length="436" mass="48993">MSCYSNQEQEQQMFFINHPSEEEEEEELLLLQETTAAAVDSPSATNCFSLLNLHALPPSSSSSASAHSHLHCTHCGSHKRSSPEPSSSAAHDRQQPKHKKPSFHGFSKIPLPTQVVTNTATQVLSDPPQSPPQNAEIARPETPLSSAVRASAAAKLPPRAPTLRRTVSDPNLSPSRGTMGGYESPNDKRLRRMRNCIREMNKWWDEILPEEEGMVINNNGATNLEISEADIEESVSVERAGENLIVHFKCPCGKGYEILISGRNCYYKLMKRMDFGCAKDFDRRYMIGKLLRHGQFGYTYVATNKANGDRVAVKKIEKTKALAGHENIVHFYNAFEVPMLCEGGEMLDRILSNRYSEKDASVVVRQMLKIAAECHLHGLVHRDMKPENFLFKSTKEDSPLKATDFGFSDFIKQALAKDLPWKLKESCVLYSFFLRF</sequence>
<evidence type="ECO:0000313" key="10">
    <source>
        <dbReference type="Proteomes" id="UP001168877"/>
    </source>
</evidence>
<dbReference type="InterPro" id="IPR000719">
    <property type="entry name" value="Prot_kinase_dom"/>
</dbReference>
<name>A0AA39W7E0_ACESA</name>
<dbReference type="EMBL" id="JAUESC010000002">
    <property type="protein sequence ID" value="KAK0605997.1"/>
    <property type="molecule type" value="Genomic_DNA"/>
</dbReference>
<reference evidence="9" key="1">
    <citation type="journal article" date="2022" name="Plant J.">
        <title>Strategies of tolerance reflected in two North American maple genomes.</title>
        <authorList>
            <person name="McEvoy S.L."/>
            <person name="Sezen U.U."/>
            <person name="Trouern-Trend A."/>
            <person name="McMahon S.M."/>
            <person name="Schaberg P.G."/>
            <person name="Yang J."/>
            <person name="Wegrzyn J.L."/>
            <person name="Swenson N.G."/>
        </authorList>
    </citation>
    <scope>NUCLEOTIDE SEQUENCE</scope>
    <source>
        <strain evidence="9">NS2018</strain>
    </source>
</reference>
<dbReference type="PROSITE" id="PS00108">
    <property type="entry name" value="PROTEIN_KINASE_ST"/>
    <property type="match status" value="1"/>
</dbReference>
<keyword evidence="5" id="KW-0418">Kinase</keyword>
<evidence type="ECO:0000256" key="7">
    <source>
        <dbReference type="SAM" id="MobiDB-lite"/>
    </source>
</evidence>
<evidence type="ECO:0000313" key="9">
    <source>
        <dbReference type="EMBL" id="KAK0605997.1"/>
    </source>
</evidence>
<dbReference type="GO" id="GO:0004674">
    <property type="term" value="F:protein serine/threonine kinase activity"/>
    <property type="evidence" value="ECO:0007669"/>
    <property type="project" value="UniProtKB-KW"/>
</dbReference>
<evidence type="ECO:0000256" key="3">
    <source>
        <dbReference type="ARBA" id="ARBA00022679"/>
    </source>
</evidence>
<dbReference type="InterPro" id="IPR008271">
    <property type="entry name" value="Ser/Thr_kinase_AS"/>
</dbReference>
<gene>
    <name evidence="9" type="ORF">LWI29_032988</name>
</gene>
<evidence type="ECO:0000259" key="8">
    <source>
        <dbReference type="PROSITE" id="PS50011"/>
    </source>
</evidence>
<keyword evidence="3" id="KW-0808">Transferase</keyword>
<evidence type="ECO:0000256" key="1">
    <source>
        <dbReference type="ARBA" id="ARBA00005354"/>
    </source>
</evidence>
<evidence type="ECO:0000256" key="6">
    <source>
        <dbReference type="ARBA" id="ARBA00022840"/>
    </source>
</evidence>
<feature type="compositionally biased region" description="Basic residues" evidence="7">
    <location>
        <begin position="68"/>
        <end position="80"/>
    </location>
</feature>
<keyword evidence="6" id="KW-0067">ATP-binding</keyword>
<dbReference type="GO" id="GO:0005524">
    <property type="term" value="F:ATP binding"/>
    <property type="evidence" value="ECO:0007669"/>
    <property type="project" value="UniProtKB-KW"/>
</dbReference>